<dbReference type="InterPro" id="IPR045865">
    <property type="entry name" value="ACT-like_dom_sf"/>
</dbReference>
<sequence>VRAGCSEETRDGLIQVANLCRAKVLNVAQTELMLELTGSPKKIDSFLRLVKPYGIIKMARSGMIALEREL</sequence>
<organism evidence="2 3">
    <name type="scientific">Candidatus Egerieicola pullicola</name>
    <dbReference type="NCBI Taxonomy" id="2840775"/>
    <lineage>
        <taxon>Bacteria</taxon>
        <taxon>Bacillati</taxon>
        <taxon>Bacillota</taxon>
        <taxon>Clostridia</taxon>
        <taxon>Eubacteriales</taxon>
        <taxon>Oscillospiraceae</taxon>
        <taxon>Oscillospiraceae incertae sedis</taxon>
        <taxon>Candidatus Egerieicola</taxon>
    </lineage>
</organism>
<dbReference type="SUPFAM" id="SSF55021">
    <property type="entry name" value="ACT-like"/>
    <property type="match status" value="1"/>
</dbReference>
<evidence type="ECO:0000259" key="1">
    <source>
        <dbReference type="Pfam" id="PF10369"/>
    </source>
</evidence>
<dbReference type="Pfam" id="PF10369">
    <property type="entry name" value="ALS_ss_C"/>
    <property type="match status" value="1"/>
</dbReference>
<dbReference type="AlphaFoldDB" id="A0A9D1AHG3"/>
<dbReference type="InterPro" id="IPR027271">
    <property type="entry name" value="Acetolactate_synth/TF_NikR_C"/>
</dbReference>
<accession>A0A9D1AHG3</accession>
<dbReference type="GO" id="GO:0005948">
    <property type="term" value="C:acetolactate synthase complex"/>
    <property type="evidence" value="ECO:0007669"/>
    <property type="project" value="TreeGrafter"/>
</dbReference>
<dbReference type="PANTHER" id="PTHR31242">
    <property type="entry name" value="ACETOLACTATE SYNTHASE SMALL SUBUNIT, MITOCHONDRIAL"/>
    <property type="match status" value="1"/>
</dbReference>
<dbReference type="GO" id="GO:0009082">
    <property type="term" value="P:branched-chain amino acid biosynthetic process"/>
    <property type="evidence" value="ECO:0007669"/>
    <property type="project" value="TreeGrafter"/>
</dbReference>
<dbReference type="PANTHER" id="PTHR31242:SF2">
    <property type="entry name" value="ACETOLACTATE SYNTHASE SMALL SUBUNIT, MITOCHONDRIAL"/>
    <property type="match status" value="1"/>
</dbReference>
<dbReference type="EMBL" id="DVGY01000009">
    <property type="protein sequence ID" value="HIR40272.1"/>
    <property type="molecule type" value="Genomic_DNA"/>
</dbReference>
<dbReference type="Proteomes" id="UP000886749">
    <property type="component" value="Unassembled WGS sequence"/>
</dbReference>
<dbReference type="InterPro" id="IPR019455">
    <property type="entry name" value="Acetolactate_synth_ssu_C"/>
</dbReference>
<evidence type="ECO:0000313" key="2">
    <source>
        <dbReference type="EMBL" id="HIR40272.1"/>
    </source>
</evidence>
<dbReference type="InterPro" id="IPR053050">
    <property type="entry name" value="ALS_regulatory_subunit"/>
</dbReference>
<reference evidence="2" key="1">
    <citation type="submission" date="2020-10" db="EMBL/GenBank/DDBJ databases">
        <authorList>
            <person name="Gilroy R."/>
        </authorList>
    </citation>
    <scope>NUCLEOTIDE SEQUENCE</scope>
    <source>
        <strain evidence="2">CHK184-25365</strain>
    </source>
</reference>
<feature type="domain" description="Acetolactate synthase small subunit C-terminal" evidence="1">
    <location>
        <begin position="5"/>
        <end position="69"/>
    </location>
</feature>
<comment type="caution">
    <text evidence="2">The sequence shown here is derived from an EMBL/GenBank/DDBJ whole genome shotgun (WGS) entry which is preliminary data.</text>
</comment>
<evidence type="ECO:0000313" key="3">
    <source>
        <dbReference type="Proteomes" id="UP000886749"/>
    </source>
</evidence>
<protein>
    <submittedName>
        <fullName evidence="2">Acetolactate synthase small subunit</fullName>
    </submittedName>
</protein>
<name>A0A9D1AHG3_9FIRM</name>
<dbReference type="Gene3D" id="3.30.70.1150">
    <property type="entry name" value="ACT-like. Chain A, domain 2"/>
    <property type="match status" value="1"/>
</dbReference>
<proteinExistence type="predicted"/>
<feature type="non-terminal residue" evidence="2">
    <location>
        <position position="1"/>
    </location>
</feature>
<dbReference type="GO" id="GO:0030234">
    <property type="term" value="F:enzyme regulator activity"/>
    <property type="evidence" value="ECO:0007669"/>
    <property type="project" value="TreeGrafter"/>
</dbReference>
<gene>
    <name evidence="2" type="ORF">IAB36_00375</name>
</gene>
<reference evidence="2" key="2">
    <citation type="journal article" date="2021" name="PeerJ">
        <title>Extensive microbial diversity within the chicken gut microbiome revealed by metagenomics and culture.</title>
        <authorList>
            <person name="Gilroy R."/>
            <person name="Ravi A."/>
            <person name="Getino M."/>
            <person name="Pursley I."/>
            <person name="Horton D.L."/>
            <person name="Alikhan N.F."/>
            <person name="Baker D."/>
            <person name="Gharbi K."/>
            <person name="Hall N."/>
            <person name="Watson M."/>
            <person name="Adriaenssens E.M."/>
            <person name="Foster-Nyarko E."/>
            <person name="Jarju S."/>
            <person name="Secka A."/>
            <person name="Antonio M."/>
            <person name="Oren A."/>
            <person name="Chaudhuri R.R."/>
            <person name="La Ragione R."/>
            <person name="Hildebrand F."/>
            <person name="Pallen M.J."/>
        </authorList>
    </citation>
    <scope>NUCLEOTIDE SEQUENCE</scope>
    <source>
        <strain evidence="2">CHK184-25365</strain>
    </source>
</reference>